<dbReference type="InterPro" id="IPR014284">
    <property type="entry name" value="RNA_pol_sigma-70_dom"/>
</dbReference>
<dbReference type="GO" id="GO:0006352">
    <property type="term" value="P:DNA-templated transcription initiation"/>
    <property type="evidence" value="ECO:0007669"/>
    <property type="project" value="InterPro"/>
</dbReference>
<reference evidence="8" key="1">
    <citation type="submission" date="2018-09" db="EMBL/GenBank/DDBJ databases">
        <authorList>
            <person name="Zhu H."/>
        </authorList>
    </citation>
    <scope>NUCLEOTIDE SEQUENCE [LARGE SCALE GENOMIC DNA]</scope>
    <source>
        <strain evidence="8">K1W22B-1</strain>
    </source>
</reference>
<keyword evidence="5" id="KW-0804">Transcription</keyword>
<dbReference type="GO" id="GO:0003677">
    <property type="term" value="F:DNA binding"/>
    <property type="evidence" value="ECO:0007669"/>
    <property type="project" value="UniProtKB-KW"/>
</dbReference>
<feature type="domain" description="RNA polymerase sigma factor 70 region 4 type 2" evidence="6">
    <location>
        <begin position="107"/>
        <end position="157"/>
    </location>
</feature>
<dbReference type="AlphaFoldDB" id="A0A3A5HE59"/>
<organism evidence="7 8">
    <name type="scientific">Nocardioides cavernaquae</name>
    <dbReference type="NCBI Taxonomy" id="2321396"/>
    <lineage>
        <taxon>Bacteria</taxon>
        <taxon>Bacillati</taxon>
        <taxon>Actinomycetota</taxon>
        <taxon>Actinomycetes</taxon>
        <taxon>Propionibacteriales</taxon>
        <taxon>Nocardioidaceae</taxon>
        <taxon>Nocardioides</taxon>
    </lineage>
</organism>
<dbReference type="InterPro" id="IPR013249">
    <property type="entry name" value="RNA_pol_sigma70_r4_t2"/>
</dbReference>
<comment type="similarity">
    <text evidence="1">Belongs to the sigma-70 factor family. ECF subfamily.</text>
</comment>
<evidence type="ECO:0000256" key="3">
    <source>
        <dbReference type="ARBA" id="ARBA00023082"/>
    </source>
</evidence>
<dbReference type="Pfam" id="PF08281">
    <property type="entry name" value="Sigma70_r4_2"/>
    <property type="match status" value="1"/>
</dbReference>
<evidence type="ECO:0000256" key="1">
    <source>
        <dbReference type="ARBA" id="ARBA00010641"/>
    </source>
</evidence>
<sequence length="178" mass="19773">METVADLEQHARFTALAETVGPPLRCYLSRRADHDQVDDVLADVFLVLWRRLGDVPGDDPLPWTYAVARGCLANARRSRQRQLRLVERIVRVDPPAPAGDESDHPEVLVALAELRDLDREIVMLWAWEGLAPREIAVVTGLSANAVSIRLYKAKRRMAVLLGQDPAGAGQEPGEGRRP</sequence>
<dbReference type="Gene3D" id="1.10.1740.10">
    <property type="match status" value="1"/>
</dbReference>
<dbReference type="Gene3D" id="1.10.10.10">
    <property type="entry name" value="Winged helix-like DNA-binding domain superfamily/Winged helix DNA-binding domain"/>
    <property type="match status" value="1"/>
</dbReference>
<dbReference type="Proteomes" id="UP000276542">
    <property type="component" value="Unassembled WGS sequence"/>
</dbReference>
<keyword evidence="2" id="KW-0805">Transcription regulation</keyword>
<evidence type="ECO:0000256" key="2">
    <source>
        <dbReference type="ARBA" id="ARBA00023015"/>
    </source>
</evidence>
<dbReference type="EMBL" id="QYRP01000002">
    <property type="protein sequence ID" value="RJS46324.1"/>
    <property type="molecule type" value="Genomic_DNA"/>
</dbReference>
<accession>A0A3A5HE59</accession>
<gene>
    <name evidence="7" type="ORF">D4739_08930</name>
</gene>
<comment type="caution">
    <text evidence="7">The sequence shown here is derived from an EMBL/GenBank/DDBJ whole genome shotgun (WGS) entry which is preliminary data.</text>
</comment>
<evidence type="ECO:0000313" key="7">
    <source>
        <dbReference type="EMBL" id="RJS46324.1"/>
    </source>
</evidence>
<keyword evidence="8" id="KW-1185">Reference proteome</keyword>
<dbReference type="PANTHER" id="PTHR43133:SF8">
    <property type="entry name" value="RNA POLYMERASE SIGMA FACTOR HI_1459-RELATED"/>
    <property type="match status" value="1"/>
</dbReference>
<evidence type="ECO:0000313" key="8">
    <source>
        <dbReference type="Proteomes" id="UP000276542"/>
    </source>
</evidence>
<dbReference type="InterPro" id="IPR036388">
    <property type="entry name" value="WH-like_DNA-bd_sf"/>
</dbReference>
<dbReference type="InterPro" id="IPR013324">
    <property type="entry name" value="RNA_pol_sigma_r3/r4-like"/>
</dbReference>
<evidence type="ECO:0000259" key="6">
    <source>
        <dbReference type="Pfam" id="PF08281"/>
    </source>
</evidence>
<dbReference type="SUPFAM" id="SSF88659">
    <property type="entry name" value="Sigma3 and sigma4 domains of RNA polymerase sigma factors"/>
    <property type="match status" value="1"/>
</dbReference>
<proteinExistence type="inferred from homology"/>
<keyword evidence="4" id="KW-0238">DNA-binding</keyword>
<keyword evidence="3" id="KW-0731">Sigma factor</keyword>
<dbReference type="InterPro" id="IPR013325">
    <property type="entry name" value="RNA_pol_sigma_r2"/>
</dbReference>
<name>A0A3A5HE59_9ACTN</name>
<evidence type="ECO:0000256" key="5">
    <source>
        <dbReference type="ARBA" id="ARBA00023163"/>
    </source>
</evidence>
<evidence type="ECO:0000256" key="4">
    <source>
        <dbReference type="ARBA" id="ARBA00023125"/>
    </source>
</evidence>
<dbReference type="OrthoDB" id="4184921at2"/>
<dbReference type="GO" id="GO:0016987">
    <property type="term" value="F:sigma factor activity"/>
    <property type="evidence" value="ECO:0007669"/>
    <property type="project" value="UniProtKB-KW"/>
</dbReference>
<dbReference type="NCBIfam" id="TIGR02937">
    <property type="entry name" value="sigma70-ECF"/>
    <property type="match status" value="1"/>
</dbReference>
<dbReference type="InterPro" id="IPR039425">
    <property type="entry name" value="RNA_pol_sigma-70-like"/>
</dbReference>
<dbReference type="SUPFAM" id="SSF88946">
    <property type="entry name" value="Sigma2 domain of RNA polymerase sigma factors"/>
    <property type="match status" value="1"/>
</dbReference>
<dbReference type="PANTHER" id="PTHR43133">
    <property type="entry name" value="RNA POLYMERASE ECF-TYPE SIGMA FACTO"/>
    <property type="match status" value="1"/>
</dbReference>
<protein>
    <submittedName>
        <fullName evidence="7">Sigma-70 family RNA polymerase sigma factor</fullName>
    </submittedName>
</protein>